<proteinExistence type="predicted"/>
<evidence type="ECO:0000313" key="1">
    <source>
        <dbReference type="EMBL" id="GFT49746.1"/>
    </source>
</evidence>
<protein>
    <submittedName>
        <fullName evidence="1">Uncharacterized protein</fullName>
    </submittedName>
</protein>
<accession>A0A8X6TV63</accession>
<name>A0A8X6TV63_NEPPI</name>
<organism evidence="1 2">
    <name type="scientific">Nephila pilipes</name>
    <name type="common">Giant wood spider</name>
    <name type="synonym">Nephila maculata</name>
    <dbReference type="NCBI Taxonomy" id="299642"/>
    <lineage>
        <taxon>Eukaryota</taxon>
        <taxon>Metazoa</taxon>
        <taxon>Ecdysozoa</taxon>
        <taxon>Arthropoda</taxon>
        <taxon>Chelicerata</taxon>
        <taxon>Arachnida</taxon>
        <taxon>Araneae</taxon>
        <taxon>Araneomorphae</taxon>
        <taxon>Entelegynae</taxon>
        <taxon>Araneoidea</taxon>
        <taxon>Nephilidae</taxon>
        <taxon>Nephila</taxon>
    </lineage>
</organism>
<dbReference type="EMBL" id="BMAW01016570">
    <property type="protein sequence ID" value="GFT49746.1"/>
    <property type="molecule type" value="Genomic_DNA"/>
</dbReference>
<dbReference type="Proteomes" id="UP000887013">
    <property type="component" value="Unassembled WGS sequence"/>
</dbReference>
<comment type="caution">
    <text evidence="1">The sequence shown here is derived from an EMBL/GenBank/DDBJ whole genome shotgun (WGS) entry which is preliminary data.</text>
</comment>
<dbReference type="AlphaFoldDB" id="A0A8X6TV63"/>
<sequence length="120" mass="13726">MIRTKLRVTLYRNDRNVRGNQEIKVPLVPILESLCNLIILLKTGAMGWTNLQTSLKSEECSVNLLKVPSCEVETVLTLLASCQIFHCQDSQFVTSTLMHRDFDIRLRKNFSSILLRVAHP</sequence>
<evidence type="ECO:0000313" key="2">
    <source>
        <dbReference type="Proteomes" id="UP000887013"/>
    </source>
</evidence>
<keyword evidence="2" id="KW-1185">Reference proteome</keyword>
<gene>
    <name evidence="1" type="ORF">NPIL_245041</name>
</gene>
<reference evidence="1" key="1">
    <citation type="submission" date="2020-08" db="EMBL/GenBank/DDBJ databases">
        <title>Multicomponent nature underlies the extraordinary mechanical properties of spider dragline silk.</title>
        <authorList>
            <person name="Kono N."/>
            <person name="Nakamura H."/>
            <person name="Mori M."/>
            <person name="Yoshida Y."/>
            <person name="Ohtoshi R."/>
            <person name="Malay A.D."/>
            <person name="Moran D.A.P."/>
            <person name="Tomita M."/>
            <person name="Numata K."/>
            <person name="Arakawa K."/>
        </authorList>
    </citation>
    <scope>NUCLEOTIDE SEQUENCE</scope>
</reference>